<feature type="compositionally biased region" description="Polar residues" evidence="2">
    <location>
        <begin position="12"/>
        <end position="46"/>
    </location>
</feature>
<evidence type="ECO:0000313" key="5">
    <source>
        <dbReference type="Proteomes" id="UP000626109"/>
    </source>
</evidence>
<dbReference type="PROSITE" id="PS50103">
    <property type="entry name" value="ZF_C3H1"/>
    <property type="match status" value="1"/>
</dbReference>
<gene>
    <name evidence="4" type="ORF">PGLA2088_LOCUS44976</name>
</gene>
<dbReference type="InterPro" id="IPR000571">
    <property type="entry name" value="Znf_CCCH"/>
</dbReference>
<feature type="region of interest" description="Disordered" evidence="2">
    <location>
        <begin position="67"/>
        <end position="97"/>
    </location>
</feature>
<accession>A0A813LIU2</accession>
<evidence type="ECO:0000259" key="3">
    <source>
        <dbReference type="PROSITE" id="PS50103"/>
    </source>
</evidence>
<feature type="compositionally biased region" description="Low complexity" evidence="2">
    <location>
        <begin position="74"/>
        <end position="97"/>
    </location>
</feature>
<keyword evidence="1" id="KW-0863">Zinc-finger</keyword>
<keyword evidence="1" id="KW-0862">Zinc</keyword>
<protein>
    <recommendedName>
        <fullName evidence="3">C3H1-type domain-containing protein</fullName>
    </recommendedName>
</protein>
<sequence>MAAASVDAGATHKNNSNVYKDSGATISTATTNIYNNTSGATGTTGKTRLPGDSDAAVRTFADFLRHDSEEDASSWRSESASSSESSEASEGSSAADPAELAALRASVLLDDDGNHTSLGSFNHRSSECTPCVFHNLNGSCSLGIRCQYCHFPHVIDRTRLRRLRPVPRAV</sequence>
<keyword evidence="1" id="KW-0479">Metal-binding</keyword>
<dbReference type="AlphaFoldDB" id="A0A813LIU2"/>
<organism evidence="4 5">
    <name type="scientific">Polarella glacialis</name>
    <name type="common">Dinoflagellate</name>
    <dbReference type="NCBI Taxonomy" id="89957"/>
    <lineage>
        <taxon>Eukaryota</taxon>
        <taxon>Sar</taxon>
        <taxon>Alveolata</taxon>
        <taxon>Dinophyceae</taxon>
        <taxon>Suessiales</taxon>
        <taxon>Suessiaceae</taxon>
        <taxon>Polarella</taxon>
    </lineage>
</organism>
<feature type="zinc finger region" description="C3H1-type" evidence="1">
    <location>
        <begin position="130"/>
        <end position="153"/>
    </location>
</feature>
<dbReference type="EMBL" id="CAJNNW010035484">
    <property type="protein sequence ID" value="CAE8727995.1"/>
    <property type="molecule type" value="Genomic_DNA"/>
</dbReference>
<dbReference type="GO" id="GO:0008270">
    <property type="term" value="F:zinc ion binding"/>
    <property type="evidence" value="ECO:0007669"/>
    <property type="project" value="UniProtKB-KW"/>
</dbReference>
<evidence type="ECO:0000256" key="2">
    <source>
        <dbReference type="SAM" id="MobiDB-lite"/>
    </source>
</evidence>
<dbReference type="Proteomes" id="UP000626109">
    <property type="component" value="Unassembled WGS sequence"/>
</dbReference>
<comment type="caution">
    <text evidence="4">The sequence shown here is derived from an EMBL/GenBank/DDBJ whole genome shotgun (WGS) entry which is preliminary data.</text>
</comment>
<feature type="region of interest" description="Disordered" evidence="2">
    <location>
        <begin position="1"/>
        <end position="52"/>
    </location>
</feature>
<name>A0A813LIU2_POLGL</name>
<feature type="domain" description="C3H1-type" evidence="3">
    <location>
        <begin position="130"/>
        <end position="153"/>
    </location>
</feature>
<evidence type="ECO:0000256" key="1">
    <source>
        <dbReference type="PROSITE-ProRule" id="PRU00723"/>
    </source>
</evidence>
<proteinExistence type="predicted"/>
<evidence type="ECO:0000313" key="4">
    <source>
        <dbReference type="EMBL" id="CAE8727995.1"/>
    </source>
</evidence>
<reference evidence="4" key="1">
    <citation type="submission" date="2021-02" db="EMBL/GenBank/DDBJ databases">
        <authorList>
            <person name="Dougan E. K."/>
            <person name="Rhodes N."/>
            <person name="Thang M."/>
            <person name="Chan C."/>
        </authorList>
    </citation>
    <scope>NUCLEOTIDE SEQUENCE</scope>
</reference>